<dbReference type="GO" id="GO:0008745">
    <property type="term" value="F:N-acetylmuramoyl-L-alanine amidase activity"/>
    <property type="evidence" value="ECO:0007669"/>
    <property type="project" value="InterPro"/>
</dbReference>
<keyword evidence="10" id="KW-1185">Reference proteome</keyword>
<organism evidence="9 10">
    <name type="scientific">Danaus plexippus plexippus</name>
    <dbReference type="NCBI Taxonomy" id="278856"/>
    <lineage>
        <taxon>Eukaryota</taxon>
        <taxon>Metazoa</taxon>
        <taxon>Ecdysozoa</taxon>
        <taxon>Arthropoda</taxon>
        <taxon>Hexapoda</taxon>
        <taxon>Insecta</taxon>
        <taxon>Pterygota</taxon>
        <taxon>Neoptera</taxon>
        <taxon>Endopterygota</taxon>
        <taxon>Lepidoptera</taxon>
        <taxon>Glossata</taxon>
        <taxon>Ditrysia</taxon>
        <taxon>Papilionoidea</taxon>
        <taxon>Nymphalidae</taxon>
        <taxon>Danainae</taxon>
        <taxon>Danaini</taxon>
        <taxon>Danaina</taxon>
        <taxon>Danaus</taxon>
        <taxon>Danaus</taxon>
    </lineage>
</organism>
<dbReference type="SUPFAM" id="SSF55846">
    <property type="entry name" value="N-acetylmuramoyl-L-alanine amidase-like"/>
    <property type="match status" value="2"/>
</dbReference>
<dbReference type="PANTHER" id="PTHR11022:SF77">
    <property type="entry name" value="PEPTIDOGLYCAN-RECOGNITION PROTEIN LB"/>
    <property type="match status" value="1"/>
</dbReference>
<evidence type="ECO:0000313" key="9">
    <source>
        <dbReference type="EMBL" id="OWR54947.1"/>
    </source>
</evidence>
<dbReference type="InterPro" id="IPR002502">
    <property type="entry name" value="Amidase_domain"/>
</dbReference>
<dbReference type="Pfam" id="PF01510">
    <property type="entry name" value="Amidase_2"/>
    <property type="match status" value="2"/>
</dbReference>
<evidence type="ECO:0000313" key="10">
    <source>
        <dbReference type="Proteomes" id="UP000007151"/>
    </source>
</evidence>
<gene>
    <name evidence="9" type="ORF">KGM_206910</name>
</gene>
<proteinExistence type="inferred from homology"/>
<evidence type="ECO:0000256" key="1">
    <source>
        <dbReference type="ARBA" id="ARBA00007553"/>
    </source>
</evidence>
<dbReference type="EMBL" id="AGBW02007651">
    <property type="protein sequence ID" value="OWR54947.1"/>
    <property type="molecule type" value="Genomic_DNA"/>
</dbReference>
<dbReference type="KEGG" id="dpl:KGM_206910"/>
<feature type="domain" description="Peptidoglycan recognition protein family" evidence="8">
    <location>
        <begin position="39"/>
        <end position="177"/>
    </location>
</feature>
<dbReference type="eggNOG" id="ENOG502QR3D">
    <property type="taxonomic scope" value="Eukaryota"/>
</dbReference>
<comment type="subunit">
    <text evidence="2">Monomer.</text>
</comment>
<dbReference type="STRING" id="278856.A0A212FMI9"/>
<feature type="domain" description="N-acetylmuramoyl-L-alanine amidase" evidence="7">
    <location>
        <begin position="237"/>
        <end position="374"/>
    </location>
</feature>
<dbReference type="FunCoup" id="A0A212FMI9">
    <property type="interactions" value="44"/>
</dbReference>
<protein>
    <recommendedName>
        <fullName evidence="5">Peptidoglycan recognition protein</fullName>
    </recommendedName>
</protein>
<keyword evidence="4" id="KW-0391">Immunity</keyword>
<dbReference type="GO" id="GO:0008270">
    <property type="term" value="F:zinc ion binding"/>
    <property type="evidence" value="ECO:0007669"/>
    <property type="project" value="InterPro"/>
</dbReference>
<evidence type="ECO:0000256" key="6">
    <source>
        <dbReference type="SAM" id="SignalP"/>
    </source>
</evidence>
<dbReference type="PANTHER" id="PTHR11022">
    <property type="entry name" value="PEPTIDOGLYCAN RECOGNITION PROTEIN"/>
    <property type="match status" value="1"/>
</dbReference>
<feature type="chain" id="PRO_5012713374" description="Peptidoglycan recognition protein" evidence="6">
    <location>
        <begin position="23"/>
        <end position="409"/>
    </location>
</feature>
<dbReference type="FunFam" id="3.40.80.10:FF:000001">
    <property type="entry name" value="Peptidoglycan recognition protein 1"/>
    <property type="match status" value="2"/>
</dbReference>
<evidence type="ECO:0000256" key="2">
    <source>
        <dbReference type="ARBA" id="ARBA00011245"/>
    </source>
</evidence>
<feature type="domain" description="N-acetylmuramoyl-L-alanine amidase" evidence="7">
    <location>
        <begin position="46"/>
        <end position="183"/>
    </location>
</feature>
<dbReference type="InParanoid" id="A0A212FMI9"/>
<keyword evidence="6" id="KW-0732">Signal</keyword>
<dbReference type="SMART" id="SM00701">
    <property type="entry name" value="PGRP"/>
    <property type="match status" value="2"/>
</dbReference>
<sequence length="409" mass="45149">MAACGSELLLVLVTISVCLVDSNPNVYGLARTQSYVYYTKSDWGGLPSTDVRPLETPVPYVVIHHTYIPGACGTPEQCKADMRSMQNYHISMGWGDIGYNFCVGSDGGVYEGRGWDNIGIHAGRANNNSIGICLIGDWRVEDPPEAMLESTKALIRTGVLNGKVSTAYKLVGHRQVMATECPGNAIMTIYIELLVCAYIVDIASSGAVFRGQDADDDNEVSSYDFPYVTRSMWHARPPKEKIPLQSPVPYVVIHHSYSPPACYDGVTCRQAMRSMQNFHMDSRGWWDIGYNFAVGSDGAAYEGRGWTVLGAHALHFNNISIGICLIGDWRFLVPPSNQLKSAKALINAGVELGYIKSDYKLVGHRQVRETECPGDALFHEIQTWDHWSSFPASYKDLDKIDLTGSQNKS</sequence>
<dbReference type="InterPro" id="IPR036505">
    <property type="entry name" value="Amidase/PGRP_sf"/>
</dbReference>
<comment type="similarity">
    <text evidence="1">Belongs to the N-acetylmuramoyl-L-alanine amidase 2 family.</text>
</comment>
<dbReference type="AlphaFoldDB" id="A0A212FMI9"/>
<keyword evidence="3" id="KW-0399">Innate immunity</keyword>
<comment type="caution">
    <text evidence="9">The sequence shown here is derived from an EMBL/GenBank/DDBJ whole genome shotgun (WGS) entry which is preliminary data.</text>
</comment>
<dbReference type="SMART" id="SM00644">
    <property type="entry name" value="Ami_2"/>
    <property type="match status" value="2"/>
</dbReference>
<dbReference type="GO" id="GO:0009253">
    <property type="term" value="P:peptidoglycan catabolic process"/>
    <property type="evidence" value="ECO:0007669"/>
    <property type="project" value="InterPro"/>
</dbReference>
<dbReference type="InterPro" id="IPR015510">
    <property type="entry name" value="PGRP"/>
</dbReference>
<evidence type="ECO:0000259" key="8">
    <source>
        <dbReference type="SMART" id="SM00701"/>
    </source>
</evidence>
<feature type="signal peptide" evidence="6">
    <location>
        <begin position="1"/>
        <end position="22"/>
    </location>
</feature>
<feature type="domain" description="Peptidoglycan recognition protein family" evidence="8">
    <location>
        <begin position="225"/>
        <end position="368"/>
    </location>
</feature>
<evidence type="ECO:0000259" key="7">
    <source>
        <dbReference type="SMART" id="SM00644"/>
    </source>
</evidence>
<evidence type="ECO:0000256" key="3">
    <source>
        <dbReference type="ARBA" id="ARBA00022588"/>
    </source>
</evidence>
<name>A0A212FMI9_DANPL</name>
<reference evidence="9 10" key="1">
    <citation type="journal article" date="2011" name="Cell">
        <title>The monarch butterfly genome yields insights into long-distance migration.</title>
        <authorList>
            <person name="Zhan S."/>
            <person name="Merlin C."/>
            <person name="Boore J.L."/>
            <person name="Reppert S.M."/>
        </authorList>
    </citation>
    <scope>NUCLEOTIDE SEQUENCE [LARGE SCALE GENOMIC DNA]</scope>
    <source>
        <strain evidence="9">F-2</strain>
    </source>
</reference>
<dbReference type="CDD" id="cd06583">
    <property type="entry name" value="PGRP"/>
    <property type="match status" value="2"/>
</dbReference>
<dbReference type="InterPro" id="IPR006619">
    <property type="entry name" value="PGRP_domain_met/bac"/>
</dbReference>
<dbReference type="Proteomes" id="UP000007151">
    <property type="component" value="Unassembled WGS sequence"/>
</dbReference>
<dbReference type="GO" id="GO:0045087">
    <property type="term" value="P:innate immune response"/>
    <property type="evidence" value="ECO:0007669"/>
    <property type="project" value="UniProtKB-KW"/>
</dbReference>
<accession>A0A212FMI9</accession>
<evidence type="ECO:0000256" key="5">
    <source>
        <dbReference type="ARBA" id="ARBA00069708"/>
    </source>
</evidence>
<dbReference type="Gene3D" id="3.40.80.10">
    <property type="entry name" value="Peptidoglycan recognition protein-like"/>
    <property type="match status" value="2"/>
</dbReference>
<evidence type="ECO:0000256" key="4">
    <source>
        <dbReference type="ARBA" id="ARBA00022859"/>
    </source>
</evidence>